<organism evidence="4 5">
    <name type="scientific">Nitrosopumilus oxyclinae</name>
    <dbReference type="NCBI Taxonomy" id="1959104"/>
    <lineage>
        <taxon>Archaea</taxon>
        <taxon>Nitrososphaerota</taxon>
        <taxon>Nitrososphaeria</taxon>
        <taxon>Nitrosopumilales</taxon>
        <taxon>Nitrosopumilaceae</taxon>
        <taxon>Nitrosopumilus</taxon>
    </lineage>
</organism>
<feature type="domain" description="PilB3-like C-terminal" evidence="3">
    <location>
        <begin position="445"/>
        <end position="508"/>
    </location>
</feature>
<feature type="domain" description="Bacterial type II secretion system protein E" evidence="2">
    <location>
        <begin position="220"/>
        <end position="382"/>
    </location>
</feature>
<dbReference type="Pfam" id="PF23989">
    <property type="entry name" value="PilB3_C"/>
    <property type="match status" value="1"/>
</dbReference>
<keyword evidence="5" id="KW-1185">Reference proteome</keyword>
<dbReference type="InterPro" id="IPR050921">
    <property type="entry name" value="T4SS_GSP_E_ATPase"/>
</dbReference>
<evidence type="ECO:0000313" key="4">
    <source>
        <dbReference type="EMBL" id="QLH04633.1"/>
    </source>
</evidence>
<dbReference type="Pfam" id="PF00437">
    <property type="entry name" value="T2SSE"/>
    <property type="match status" value="1"/>
</dbReference>
<dbReference type="PANTHER" id="PTHR30486:SF6">
    <property type="entry name" value="TYPE IV PILUS RETRACTATION ATPASE PILT"/>
    <property type="match status" value="1"/>
</dbReference>
<dbReference type="EMBL" id="CP026994">
    <property type="protein sequence ID" value="QLH04633.1"/>
    <property type="molecule type" value="Genomic_DNA"/>
</dbReference>
<dbReference type="SUPFAM" id="SSF52540">
    <property type="entry name" value="P-loop containing nucleoside triphosphate hydrolases"/>
    <property type="match status" value="1"/>
</dbReference>
<gene>
    <name evidence="4" type="ORF">C5F49_04390</name>
</gene>
<dbReference type="GO" id="GO:0016887">
    <property type="term" value="F:ATP hydrolysis activity"/>
    <property type="evidence" value="ECO:0007669"/>
    <property type="project" value="InterPro"/>
</dbReference>
<reference evidence="4 5" key="1">
    <citation type="submission" date="2018-02" db="EMBL/GenBank/DDBJ databases">
        <title>Complete genome of Nitrosopumilus oxyclinae HCE1.</title>
        <authorList>
            <person name="Qin W."/>
            <person name="Zheng Y."/>
            <person name="Stahl D.A."/>
        </authorList>
    </citation>
    <scope>NUCLEOTIDE SEQUENCE [LARGE SCALE GENOMIC DNA]</scope>
    <source>
        <strain evidence="4 5">HCE1</strain>
    </source>
</reference>
<dbReference type="PANTHER" id="PTHR30486">
    <property type="entry name" value="TWITCHING MOTILITY PROTEIN PILT"/>
    <property type="match status" value="1"/>
</dbReference>
<dbReference type="AlphaFoldDB" id="A0A7D5M1D7"/>
<dbReference type="Gene3D" id="3.40.50.300">
    <property type="entry name" value="P-loop containing nucleotide triphosphate hydrolases"/>
    <property type="match status" value="1"/>
</dbReference>
<sequence>MGKKKEEQGLETFLKSEFLSELNNETPKGSKLLEKYPLKAPFSYVNILQDIEKGNISYQVDETKLNQSEQIVYNQLYRLIEENLDSPDNIEKDFGFISFVNKVLKENEKLFEDQPLASLEKVKYYLEKEIDGFGNIDPMMHDPNIEDVSCSGINLPIYVWHRKYDSIPCNITFEDEKLNSFVSRIVFRAGKHISSAHPISDLSLQGNHRISVLYQKEVTPKGTSFTIRKFKQDPYSVIDLISFGTISVDIAAYLWMLMEAKMSIMVIGSTGSGKTTILNAITGLVNPDFKIFSVEDVAEINIKHENWFSLVSRVGFGNNEEGEIGLYDLIKSGVRHRPDYIVVGEIRGSEAYVMFQAMATGHGGLCTMHADSLESASKRLQQKPMDIPAAYMALMNCAIVIRRVKGMDGKSTRRAISVQEIKTSDSYHNSFRWDPKADYFEPQLGDSEMFNRLSQQTGLSLDEIMEEYEKRKIVLKWLVDRGIRSYDKVAEYIGKYYRDPETLMKKIEYGV</sequence>
<dbReference type="RefSeq" id="WP_179363541.1">
    <property type="nucleotide sequence ID" value="NZ_CP026994.1"/>
</dbReference>
<dbReference type="GeneID" id="56061180"/>
<dbReference type="InterPro" id="IPR027417">
    <property type="entry name" value="P-loop_NTPase"/>
</dbReference>
<evidence type="ECO:0000259" key="2">
    <source>
        <dbReference type="Pfam" id="PF00437"/>
    </source>
</evidence>
<dbReference type="KEGG" id="nox:C5F49_04390"/>
<evidence type="ECO:0000313" key="5">
    <source>
        <dbReference type="Proteomes" id="UP000509441"/>
    </source>
</evidence>
<proteinExistence type="inferred from homology"/>
<name>A0A7D5M1D7_9ARCH</name>
<dbReference type="Proteomes" id="UP000509441">
    <property type="component" value="Chromosome"/>
</dbReference>
<dbReference type="CDD" id="cd01130">
    <property type="entry name" value="VirB11-like_ATPase"/>
    <property type="match status" value="1"/>
</dbReference>
<comment type="similarity">
    <text evidence="1">Belongs to the GSP E family.</text>
</comment>
<accession>A0A7D5M1D7</accession>
<dbReference type="OrthoDB" id="33500at2157"/>
<evidence type="ECO:0000256" key="1">
    <source>
        <dbReference type="ARBA" id="ARBA00006611"/>
    </source>
</evidence>
<protein>
    <submittedName>
        <fullName evidence="4">Secretion system protein E</fullName>
    </submittedName>
</protein>
<dbReference type="InterPro" id="IPR001482">
    <property type="entry name" value="T2SS/T4SS_dom"/>
</dbReference>
<dbReference type="Gene3D" id="3.30.450.380">
    <property type="match status" value="1"/>
</dbReference>
<evidence type="ECO:0000259" key="3">
    <source>
        <dbReference type="Pfam" id="PF23989"/>
    </source>
</evidence>
<dbReference type="InterPro" id="IPR056571">
    <property type="entry name" value="PilB3-like_C"/>
</dbReference>